<feature type="compositionally biased region" description="Low complexity" evidence="8">
    <location>
        <begin position="717"/>
        <end position="731"/>
    </location>
</feature>
<dbReference type="GO" id="GO:0008976">
    <property type="term" value="F:polyphosphate kinase activity"/>
    <property type="evidence" value="ECO:0007669"/>
    <property type="project" value="UniProtKB-UniRule"/>
</dbReference>
<evidence type="ECO:0000256" key="2">
    <source>
        <dbReference type="ARBA" id="ARBA00022679"/>
    </source>
</evidence>
<feature type="domain" description="Polyphosphate kinase C-terminal" evidence="11">
    <location>
        <begin position="497"/>
        <end position="669"/>
    </location>
</feature>
<comment type="catalytic activity">
    <reaction evidence="6 7">
        <text>[phosphate](n) + ATP = [phosphate](n+1) + ADP</text>
        <dbReference type="Rhea" id="RHEA:19573"/>
        <dbReference type="Rhea" id="RHEA-COMP:9859"/>
        <dbReference type="Rhea" id="RHEA-COMP:14280"/>
        <dbReference type="ChEBI" id="CHEBI:16838"/>
        <dbReference type="ChEBI" id="CHEBI:30616"/>
        <dbReference type="ChEBI" id="CHEBI:456216"/>
        <dbReference type="EC" id="2.7.4.1"/>
    </reaction>
</comment>
<dbReference type="BioCyc" id="RCHA213810:RUM_RS01230-MONOMER"/>
<feature type="binding site" evidence="6">
    <location>
        <position position="369"/>
    </location>
    <ligand>
        <name>Mg(2+)</name>
        <dbReference type="ChEBI" id="CHEBI:18420"/>
    </ligand>
</feature>
<dbReference type="InterPro" id="IPR025198">
    <property type="entry name" value="PPK_N_dom"/>
</dbReference>
<dbReference type="GO" id="GO:0005524">
    <property type="term" value="F:ATP binding"/>
    <property type="evidence" value="ECO:0007669"/>
    <property type="project" value="UniProtKB-KW"/>
</dbReference>
<keyword evidence="3 6" id="KW-0547">Nucleotide-binding</keyword>
<dbReference type="KEGG" id="rch:RUM_02590"/>
<reference evidence="13" key="1">
    <citation type="submission" date="2010-03" db="EMBL/GenBank/DDBJ databases">
        <title>The genome sequence of Ruminococcus sp. 18P13.</title>
        <authorList>
            <consortium name="metaHIT consortium -- http://www.metahit.eu/"/>
            <person name="Pajon A."/>
            <person name="Turner K."/>
            <person name="Parkhill J."/>
            <person name="Bernalier A."/>
        </authorList>
    </citation>
    <scope>NUCLEOTIDE SEQUENCE [LARGE SCALE GENOMIC DNA]</scope>
    <source>
        <strain evidence="13">Type strain: 18P13</strain>
    </source>
</reference>
<comment type="cofactor">
    <cofactor evidence="6">
        <name>Mg(2+)</name>
        <dbReference type="ChEBI" id="CHEBI:18420"/>
    </cofactor>
</comment>
<evidence type="ECO:0000256" key="1">
    <source>
        <dbReference type="ARBA" id="ARBA00022553"/>
    </source>
</evidence>
<evidence type="ECO:0000256" key="5">
    <source>
        <dbReference type="ARBA" id="ARBA00022840"/>
    </source>
</evidence>
<dbReference type="InterPro" id="IPR025200">
    <property type="entry name" value="PPK_C_dom2"/>
</dbReference>
<feature type="binding site" evidence="6">
    <location>
        <position position="44"/>
    </location>
    <ligand>
        <name>ATP</name>
        <dbReference type="ChEBI" id="CHEBI:30616"/>
    </ligand>
</feature>
<feature type="domain" description="Polyphosphate kinase C-terminal" evidence="12">
    <location>
        <begin position="326"/>
        <end position="487"/>
    </location>
</feature>
<dbReference type="SUPFAM" id="SSF140356">
    <property type="entry name" value="PPK N-terminal domain-like"/>
    <property type="match status" value="1"/>
</dbReference>
<name>D4LA59_RUMC1</name>
<feature type="region of interest" description="Disordered" evidence="8">
    <location>
        <begin position="678"/>
        <end position="775"/>
    </location>
</feature>
<dbReference type="Gene3D" id="3.30.1840.10">
    <property type="entry name" value="Polyphosphate kinase middle domain"/>
    <property type="match status" value="1"/>
</dbReference>
<evidence type="ECO:0000256" key="3">
    <source>
        <dbReference type="ARBA" id="ARBA00022741"/>
    </source>
</evidence>
<dbReference type="InterPro" id="IPR024953">
    <property type="entry name" value="PP_kinase_middle"/>
</dbReference>
<feature type="domain" description="Polyphosphate kinase N-terminal" evidence="10">
    <location>
        <begin position="6"/>
        <end position="110"/>
    </location>
</feature>
<dbReference type="Proteomes" id="UP000007054">
    <property type="component" value="Chromosome"/>
</dbReference>
<dbReference type="NCBIfam" id="TIGR03705">
    <property type="entry name" value="poly_P_kin"/>
    <property type="match status" value="1"/>
</dbReference>
<dbReference type="EC" id="2.7.4.1" evidence="6 7"/>
<dbReference type="InterPro" id="IPR036832">
    <property type="entry name" value="PPK_N_dom_sf"/>
</dbReference>
<sequence length="775" mass="87630">MGFQGYDNRELSWLKFNQRVLEEACNPDAPLLERLKFTAIFQSNLDEFFRVRVGSLYDQHLADPDKSDSRSGMTAKEQLKAIFRRVRELEPQRDNAYGEIMQALGAHGVMQVTYPTATDEERRFLDTYFKKEIRPLIVPMVVDKEHPFPFLKNQEIYAVLHLESKSGVRLGIIPVNEQFKRVIPLGENGKRFILAEDLILSLSPSIFKNFKVIDRTLLRITRSADIAVTDAFYDYSNDFRQIMEELVKQRQKLMPVRIQLSASFNQTATDFLRKQMGIKNSQIFPAKAPLDLSFVYGIQDVTREDTLLYPKRVPQNSPQVSETRPMLAQIKKQDILLHYPYQSIRPFLRLLQEAAEDETVLSIKITLYRVARNSQVIDALCRAAENGIRVLVLVELRARFDEENNIGWSRRLQRAGCEVIYGSRAFKVHSKLLLITQKSRTGVHYTTQIGTGNYNEKTSLLYTDLSLMTANQAIGAEAEKVFDALCADTQIEENGMLLVAPHTLRNQVLQLIDQEIRRASEGLDSYIGLKLNSISDKILIEKLMEASDAGVHVDLIVRGICCVIGGIPGRTEHIHVRSIVGRYLEHSRIYMFGTPDRARVYIGSADYMPRNTIHRVEVAVPLLDPAIRARVLHIFDVYLHDNCKARLQQPDGTYVLTAPAEGEESRNAQEQLFDEAYAAAPKRRTRKPAAKPDAPNPADAATATAEKPKRGRKPKAKPNAPNSADAATAPAEKSKRGRKPKAKPDAPNFADAATATAEKPKRGRKPRAKKEEPET</sequence>
<dbReference type="EMBL" id="FP929052">
    <property type="protein sequence ID" value="CBL16504.1"/>
    <property type="molecule type" value="Genomic_DNA"/>
</dbReference>
<feature type="domain" description="Polyphosphate kinase middle" evidence="9">
    <location>
        <begin position="120"/>
        <end position="296"/>
    </location>
</feature>
<dbReference type="InterPro" id="IPR036830">
    <property type="entry name" value="PP_kinase_middle_dom_sf"/>
</dbReference>
<dbReference type="GO" id="GO:0006799">
    <property type="term" value="P:polyphosphate biosynthetic process"/>
    <property type="evidence" value="ECO:0007669"/>
    <property type="project" value="UniProtKB-UniRule"/>
</dbReference>
<dbReference type="GeneID" id="83155095"/>
<dbReference type="STRING" id="213810.RUM_02590"/>
<keyword evidence="6" id="KW-0479">Metal-binding</keyword>
<dbReference type="Gene3D" id="1.20.58.310">
    <property type="entry name" value="Polyphosphate kinase N-terminal domain"/>
    <property type="match status" value="1"/>
</dbReference>
<accession>D4LA59</accession>
<comment type="function">
    <text evidence="6 7">Catalyzes the reversible transfer of the terminal phosphate of ATP to form a long-chain polyphosphate (polyP).</text>
</comment>
<dbReference type="RefSeq" id="WP_015557411.1">
    <property type="nucleotide sequence ID" value="NC_021039.1"/>
</dbReference>
<dbReference type="Pfam" id="PF17941">
    <property type="entry name" value="PP_kinase_C_1"/>
    <property type="match status" value="1"/>
</dbReference>
<dbReference type="PIRSF" id="PIRSF015589">
    <property type="entry name" value="PP_kinase"/>
    <property type="match status" value="1"/>
</dbReference>
<keyword evidence="6" id="KW-0460">Magnesium</keyword>
<evidence type="ECO:0000256" key="7">
    <source>
        <dbReference type="RuleBase" id="RU003800"/>
    </source>
</evidence>
<dbReference type="NCBIfam" id="NF003917">
    <property type="entry name" value="PRK05443.1-1"/>
    <property type="match status" value="1"/>
</dbReference>
<dbReference type="InterPro" id="IPR041108">
    <property type="entry name" value="PP_kinase_C_1"/>
</dbReference>
<evidence type="ECO:0000256" key="8">
    <source>
        <dbReference type="SAM" id="MobiDB-lite"/>
    </source>
</evidence>
<feature type="binding site" evidence="6">
    <location>
        <position position="399"/>
    </location>
    <ligand>
        <name>Mg(2+)</name>
        <dbReference type="ChEBI" id="CHEBI:18420"/>
    </ligand>
</feature>
<evidence type="ECO:0000259" key="10">
    <source>
        <dbReference type="Pfam" id="PF13089"/>
    </source>
</evidence>
<proteinExistence type="inferred from homology"/>
<dbReference type="AlphaFoldDB" id="D4LA59"/>
<keyword evidence="1 6" id="KW-0597">Phosphoprotein</keyword>
<feature type="compositionally biased region" description="Low complexity" evidence="8">
    <location>
        <begin position="745"/>
        <end position="757"/>
    </location>
</feature>
<evidence type="ECO:0000313" key="14">
    <source>
        <dbReference type="Proteomes" id="UP000007054"/>
    </source>
</evidence>
<dbReference type="HOGENOM" id="CLU_009678_3_0_9"/>
<dbReference type="PATRIC" id="fig|213810.4.peg.114"/>
<feature type="binding site" evidence="6">
    <location>
        <position position="558"/>
    </location>
    <ligand>
        <name>ATP</name>
        <dbReference type="ChEBI" id="CHEBI:30616"/>
    </ligand>
</feature>
<dbReference type="Pfam" id="PF13090">
    <property type="entry name" value="PP_kinase_C"/>
    <property type="match status" value="1"/>
</dbReference>
<keyword evidence="14" id="KW-1185">Reference proteome</keyword>
<dbReference type="PANTHER" id="PTHR30218:SF0">
    <property type="entry name" value="POLYPHOSPHATE KINASE"/>
    <property type="match status" value="1"/>
</dbReference>
<dbReference type="NCBIfam" id="NF003921">
    <property type="entry name" value="PRK05443.2-2"/>
    <property type="match status" value="1"/>
</dbReference>
<dbReference type="SUPFAM" id="SSF143724">
    <property type="entry name" value="PHP14-like"/>
    <property type="match status" value="1"/>
</dbReference>
<dbReference type="GO" id="GO:0009358">
    <property type="term" value="C:polyphosphate kinase complex"/>
    <property type="evidence" value="ECO:0007669"/>
    <property type="project" value="InterPro"/>
</dbReference>
<evidence type="ECO:0000256" key="6">
    <source>
        <dbReference type="HAMAP-Rule" id="MF_00347"/>
    </source>
</evidence>
<organism evidence="13 14">
    <name type="scientific">Ruminococcus champanellensis (strain DSM 18848 / JCM 17042 / KCTC 15320 / 18P13)</name>
    <dbReference type="NCBI Taxonomy" id="213810"/>
    <lineage>
        <taxon>Bacteria</taxon>
        <taxon>Bacillati</taxon>
        <taxon>Bacillota</taxon>
        <taxon>Clostridia</taxon>
        <taxon>Eubacteriales</taxon>
        <taxon>Oscillospiraceae</taxon>
        <taxon>Ruminococcus</taxon>
    </lineage>
</organism>
<evidence type="ECO:0000259" key="12">
    <source>
        <dbReference type="Pfam" id="PF17941"/>
    </source>
</evidence>
<comment type="PTM">
    <text evidence="6 7">An intermediate of this reaction is the autophosphorylated ppk in which a phosphate is covalently linked to a histidine residue through a N-P bond.</text>
</comment>
<evidence type="ECO:0000313" key="13">
    <source>
        <dbReference type="EMBL" id="CBL16504.1"/>
    </source>
</evidence>
<evidence type="ECO:0000259" key="11">
    <source>
        <dbReference type="Pfam" id="PF13090"/>
    </source>
</evidence>
<keyword evidence="5 6" id="KW-0067">ATP-binding</keyword>
<dbReference type="Gene3D" id="3.30.870.10">
    <property type="entry name" value="Endonuclease Chain A"/>
    <property type="match status" value="2"/>
</dbReference>
<comment type="similarity">
    <text evidence="6 7">Belongs to the polyphosphate kinase 1 (PPK1) family.</text>
</comment>
<reference evidence="13" key="2">
    <citation type="submission" date="2010-03" db="EMBL/GenBank/DDBJ databases">
        <authorList>
            <person name="Pajon A."/>
        </authorList>
    </citation>
    <scope>NUCLEOTIDE SEQUENCE</scope>
    <source>
        <strain evidence="13">Type strain: 18P13</strain>
    </source>
</reference>
<dbReference type="InterPro" id="IPR003414">
    <property type="entry name" value="PP_kinase"/>
</dbReference>
<dbReference type="PANTHER" id="PTHR30218">
    <property type="entry name" value="POLYPHOSPHATE KINASE"/>
    <property type="match status" value="1"/>
</dbReference>
<dbReference type="GO" id="GO:0046872">
    <property type="term" value="F:metal ion binding"/>
    <property type="evidence" value="ECO:0007669"/>
    <property type="project" value="UniProtKB-KW"/>
</dbReference>
<keyword evidence="2 6" id="KW-0808">Transferase</keyword>
<gene>
    <name evidence="6" type="primary">ppk</name>
    <name evidence="13" type="ordered locus">RUM_02590</name>
</gene>
<dbReference type="HAMAP" id="MF_00347">
    <property type="entry name" value="Polyphosphate_kinase"/>
    <property type="match status" value="1"/>
</dbReference>
<feature type="binding site" evidence="6">
    <location>
        <position position="462"/>
    </location>
    <ligand>
        <name>ATP</name>
        <dbReference type="ChEBI" id="CHEBI:30616"/>
    </ligand>
</feature>
<dbReference type="Pfam" id="PF13089">
    <property type="entry name" value="PP_kinase_N"/>
    <property type="match status" value="1"/>
</dbReference>
<protein>
    <recommendedName>
        <fullName evidence="6 7">Polyphosphate kinase</fullName>
        <ecNumber evidence="6 7">2.7.4.1</ecNumber>
    </recommendedName>
    <alternativeName>
        <fullName evidence="6">ATP-polyphosphate phosphotransferase</fullName>
    </alternativeName>
    <alternativeName>
        <fullName evidence="6">Polyphosphoric acid kinase</fullName>
    </alternativeName>
</protein>
<feature type="compositionally biased region" description="Low complexity" evidence="8">
    <location>
        <begin position="691"/>
        <end position="705"/>
    </location>
</feature>
<evidence type="ECO:0000256" key="4">
    <source>
        <dbReference type="ARBA" id="ARBA00022777"/>
    </source>
</evidence>
<feature type="active site" description="Phosphohistidine intermediate" evidence="6">
    <location>
        <position position="429"/>
    </location>
</feature>
<keyword evidence="4 6" id="KW-0418">Kinase</keyword>
<feature type="binding site" evidence="6">
    <location>
        <position position="586"/>
    </location>
    <ligand>
        <name>ATP</name>
        <dbReference type="ChEBI" id="CHEBI:30616"/>
    </ligand>
</feature>
<evidence type="ECO:0000259" key="9">
    <source>
        <dbReference type="Pfam" id="PF02503"/>
    </source>
</evidence>
<dbReference type="Pfam" id="PF02503">
    <property type="entry name" value="PP_kinase"/>
    <property type="match status" value="1"/>
</dbReference>
<dbReference type="CDD" id="cd09169">
    <property type="entry name" value="PLDc_PPK1_C2_unchar"/>
    <property type="match status" value="1"/>
</dbReference>
<dbReference type="SUPFAM" id="SSF56024">
    <property type="entry name" value="Phospholipase D/nuclease"/>
    <property type="match status" value="2"/>
</dbReference>